<dbReference type="PANTHER" id="PTHR47870">
    <property type="entry name" value="CYTOCHROME C-TYPE BIOGENESIS PROTEIN CCMH"/>
    <property type="match status" value="1"/>
</dbReference>
<evidence type="ECO:0000256" key="2">
    <source>
        <dbReference type="ARBA" id="ARBA00022617"/>
    </source>
</evidence>
<feature type="chain" id="PRO_5015800859" description="Cytochrome c-type biogenesis protein" evidence="7">
    <location>
        <begin position="26"/>
        <end position="159"/>
    </location>
</feature>
<evidence type="ECO:0000256" key="1">
    <source>
        <dbReference type="ARBA" id="ARBA00010342"/>
    </source>
</evidence>
<evidence type="ECO:0000256" key="3">
    <source>
        <dbReference type="ARBA" id="ARBA00022723"/>
    </source>
</evidence>
<dbReference type="EMBL" id="CP029553">
    <property type="protein sequence ID" value="AWN46351.1"/>
    <property type="molecule type" value="Genomic_DNA"/>
</dbReference>
<dbReference type="GO" id="GO:0046872">
    <property type="term" value="F:metal ion binding"/>
    <property type="evidence" value="ECO:0007669"/>
    <property type="project" value="UniProtKB-KW"/>
</dbReference>
<comment type="similarity">
    <text evidence="1 7">Belongs to the CcmH/CycL/Ccl2/NrfF family.</text>
</comment>
<dbReference type="Pfam" id="PF03918">
    <property type="entry name" value="CcmH"/>
    <property type="match status" value="1"/>
</dbReference>
<name>A0A2U8WLH5_9HYPH</name>
<accession>A0A2U8WLH5</accession>
<keyword evidence="10" id="KW-1185">Reference proteome</keyword>
<feature type="transmembrane region" description="Helical" evidence="7">
    <location>
        <begin position="109"/>
        <end position="130"/>
    </location>
</feature>
<keyword evidence="7" id="KW-0472">Membrane</keyword>
<keyword evidence="5" id="KW-0201">Cytochrome c-type biogenesis</keyword>
<dbReference type="AlphaFoldDB" id="A0A2U8WLH5"/>
<dbReference type="KEGG" id="mtea:DK419_08510"/>
<evidence type="ECO:0000256" key="6">
    <source>
        <dbReference type="ARBA" id="ARBA00023004"/>
    </source>
</evidence>
<evidence type="ECO:0000313" key="9">
    <source>
        <dbReference type="EMBL" id="AWN46351.1"/>
    </source>
</evidence>
<dbReference type="OrthoDB" id="9804975at2"/>
<keyword evidence="2 7" id="KW-0349">Heme</keyword>
<feature type="signal peptide" evidence="7">
    <location>
        <begin position="1"/>
        <end position="25"/>
    </location>
</feature>
<dbReference type="InterPro" id="IPR051263">
    <property type="entry name" value="C-type_cytochrome_biogenesis"/>
</dbReference>
<comment type="function">
    <text evidence="7">Possible subunit of a heme lyase.</text>
</comment>
<proteinExistence type="inferred from homology"/>
<keyword evidence="4 7" id="KW-0732">Signal</keyword>
<protein>
    <recommendedName>
        <fullName evidence="7">Cytochrome c-type biogenesis protein</fullName>
    </recommendedName>
</protein>
<dbReference type="InterPro" id="IPR005616">
    <property type="entry name" value="CcmH/CycL/Ccl2/NrfF_N"/>
</dbReference>
<dbReference type="GO" id="GO:0005886">
    <property type="term" value="C:plasma membrane"/>
    <property type="evidence" value="ECO:0007669"/>
    <property type="project" value="TreeGrafter"/>
</dbReference>
<organism evidence="9 10">
    <name type="scientific">Methylobacterium terrae</name>
    <dbReference type="NCBI Taxonomy" id="2202827"/>
    <lineage>
        <taxon>Bacteria</taxon>
        <taxon>Pseudomonadati</taxon>
        <taxon>Pseudomonadota</taxon>
        <taxon>Alphaproteobacteria</taxon>
        <taxon>Hyphomicrobiales</taxon>
        <taxon>Methylobacteriaceae</taxon>
        <taxon>Methylobacterium</taxon>
    </lineage>
</organism>
<dbReference type="InterPro" id="IPR038297">
    <property type="entry name" value="CcmH/CycL/NrfF/Ccl2_sf"/>
</dbReference>
<gene>
    <name evidence="9" type="ORF">DK419_08510</name>
</gene>
<dbReference type="CDD" id="cd16378">
    <property type="entry name" value="CcmH_N"/>
    <property type="match status" value="1"/>
</dbReference>
<feature type="domain" description="CcmH/CycL/Ccl2/NrfF N-terminal" evidence="8">
    <location>
        <begin position="14"/>
        <end position="152"/>
    </location>
</feature>
<evidence type="ECO:0000313" key="10">
    <source>
        <dbReference type="Proteomes" id="UP000245444"/>
    </source>
</evidence>
<keyword evidence="7" id="KW-1133">Transmembrane helix</keyword>
<evidence type="ECO:0000256" key="4">
    <source>
        <dbReference type="ARBA" id="ARBA00022729"/>
    </source>
</evidence>
<keyword evidence="3 7" id="KW-0479">Metal-binding</keyword>
<evidence type="ECO:0000259" key="8">
    <source>
        <dbReference type="Pfam" id="PF03918"/>
    </source>
</evidence>
<keyword evidence="6 7" id="KW-0408">Iron</keyword>
<evidence type="ECO:0000256" key="7">
    <source>
        <dbReference type="RuleBase" id="RU364112"/>
    </source>
</evidence>
<sequence>MRAVRLPLRSALLALALLLPVAAGAVQPEEVMKDPGLESRARSISSGLRCLVCQNQSIDDSDAPLARDLRLIVRERLRQGDSDGAVVDYVVQRYGEFVLLRPVLAWHTALLWLTPVMVVGLGGLALWGAARRRKPTPPRALSAAEEAAVADLVRRAEPR</sequence>
<dbReference type="PANTHER" id="PTHR47870:SF1">
    <property type="entry name" value="CYTOCHROME C-TYPE BIOGENESIS PROTEIN CCMH"/>
    <property type="match status" value="1"/>
</dbReference>
<dbReference type="Gene3D" id="1.10.8.640">
    <property type="entry name" value="Cytochrome C biogenesis protein"/>
    <property type="match status" value="1"/>
</dbReference>
<reference evidence="9 10" key="1">
    <citation type="submission" date="2018-05" db="EMBL/GenBank/DDBJ databases">
        <title>Complete Genome Sequence of Methylobacterium sp. 17Sr1-28.</title>
        <authorList>
            <person name="Srinivasan S."/>
        </authorList>
    </citation>
    <scope>NUCLEOTIDE SEQUENCE [LARGE SCALE GENOMIC DNA]</scope>
    <source>
        <strain evidence="9 10">17Sr1-28</strain>
    </source>
</reference>
<evidence type="ECO:0000256" key="5">
    <source>
        <dbReference type="ARBA" id="ARBA00022748"/>
    </source>
</evidence>
<keyword evidence="7" id="KW-0812">Transmembrane</keyword>
<dbReference type="GO" id="GO:0017004">
    <property type="term" value="P:cytochrome complex assembly"/>
    <property type="evidence" value="ECO:0007669"/>
    <property type="project" value="UniProtKB-KW"/>
</dbReference>
<dbReference type="Proteomes" id="UP000245444">
    <property type="component" value="Chromosome"/>
</dbReference>
<dbReference type="RefSeq" id="WP_109958697.1">
    <property type="nucleotide sequence ID" value="NZ_CP029553.1"/>
</dbReference>